<feature type="binding site" evidence="11">
    <location>
        <position position="418"/>
    </location>
    <ligand>
        <name>IMP</name>
        <dbReference type="ChEBI" id="CHEBI:58053"/>
    </ligand>
</feature>
<feature type="binding site" description="in other chain" evidence="11">
    <location>
        <position position="303"/>
    </location>
    <ligand>
        <name>K(+)</name>
        <dbReference type="ChEBI" id="CHEBI:29103"/>
        <note>ligand shared between two tetrameric partners</note>
    </ligand>
</feature>
<dbReference type="SUPFAM" id="SSF51412">
    <property type="entry name" value="Inosine monophosphate dehydrogenase (IMPDH)"/>
    <property type="match status" value="2"/>
</dbReference>
<dbReference type="NCBIfam" id="TIGR01302">
    <property type="entry name" value="IMP_dehydrog"/>
    <property type="match status" value="1"/>
</dbReference>
<comment type="activity regulation">
    <text evidence="11">Mycophenolic acid (MPA) is a non-competitive inhibitor that prevents formation of the closed enzyme conformation by binding to the same site as the amobile flap. In contrast, mizoribine monophosphate (MZP) is a competitive inhibitor that induces the closed conformation. MPA is a potent inhibitor of mammalian IMPDHs but a poor inhibitor of the bacterial enzymes. MZP is a more potent inhibitor of bacterial IMPDH.</text>
</comment>
<evidence type="ECO:0000256" key="8">
    <source>
        <dbReference type="ARBA" id="ARBA00023027"/>
    </source>
</evidence>
<feature type="binding site" evidence="11">
    <location>
        <position position="473"/>
    </location>
    <ligand>
        <name>K(+)</name>
        <dbReference type="ChEBI" id="CHEBI:29103"/>
        <note>ligand shared between two tetrameric partners</note>
    </ligand>
</feature>
<evidence type="ECO:0000313" key="18">
    <source>
        <dbReference type="Proteomes" id="UP001596410"/>
    </source>
</evidence>
<dbReference type="Pfam" id="PF00478">
    <property type="entry name" value="IMPDH"/>
    <property type="match status" value="1"/>
</dbReference>
<dbReference type="SMART" id="SM00116">
    <property type="entry name" value="CBS"/>
    <property type="match status" value="2"/>
</dbReference>
<feature type="binding site" evidence="11">
    <location>
        <begin position="301"/>
        <end position="303"/>
    </location>
    <ligand>
        <name>NAD(+)</name>
        <dbReference type="ChEBI" id="CHEBI:57540"/>
    </ligand>
</feature>
<comment type="similarity">
    <text evidence="2 11 13">Belongs to the IMPDH/GMPR family.</text>
</comment>
<evidence type="ECO:0000256" key="5">
    <source>
        <dbReference type="ARBA" id="ARBA00022755"/>
    </source>
</evidence>
<dbReference type="InterPro" id="IPR001093">
    <property type="entry name" value="IMP_DH_GMPRt"/>
</dbReference>
<comment type="cofactor">
    <cofactor evidence="1 11">
        <name>K(+)</name>
        <dbReference type="ChEBI" id="CHEBI:29103"/>
    </cofactor>
</comment>
<feature type="binding site" evidence="11">
    <location>
        <position position="251"/>
    </location>
    <ligand>
        <name>NAD(+)</name>
        <dbReference type="ChEBI" id="CHEBI:57540"/>
    </ligand>
</feature>
<gene>
    <name evidence="11 17" type="primary">guaB</name>
    <name evidence="17" type="ORF">ACFQIC_14440</name>
</gene>
<keyword evidence="8 11" id="KW-0520">NAD</keyword>
<evidence type="ECO:0000256" key="6">
    <source>
        <dbReference type="ARBA" id="ARBA00022958"/>
    </source>
</evidence>
<evidence type="ECO:0000256" key="2">
    <source>
        <dbReference type="ARBA" id="ARBA00005502"/>
    </source>
</evidence>
<dbReference type="CDD" id="cd04601">
    <property type="entry name" value="CBS_pair_IMPDH"/>
    <property type="match status" value="1"/>
</dbReference>
<evidence type="ECO:0000256" key="9">
    <source>
        <dbReference type="ARBA" id="ARBA00023122"/>
    </source>
</evidence>
<feature type="binding site" evidence="11">
    <location>
        <position position="474"/>
    </location>
    <ligand>
        <name>K(+)</name>
        <dbReference type="ChEBI" id="CHEBI:29103"/>
        <note>ligand shared between two tetrameric partners</note>
    </ligand>
</feature>
<name>A0ABW2EL60_9BACI</name>
<evidence type="ECO:0000256" key="7">
    <source>
        <dbReference type="ARBA" id="ARBA00023002"/>
    </source>
</evidence>
<dbReference type="GO" id="GO:0003938">
    <property type="term" value="F:IMP dehydrogenase activity"/>
    <property type="evidence" value="ECO:0007669"/>
    <property type="project" value="UniProtKB-EC"/>
</dbReference>
<feature type="binding site" description="in other chain" evidence="11">
    <location>
        <position position="308"/>
    </location>
    <ligand>
        <name>K(+)</name>
        <dbReference type="ChEBI" id="CHEBI:29103"/>
        <note>ligand shared between two tetrameric partners</note>
    </ligand>
</feature>
<evidence type="ECO:0000256" key="11">
    <source>
        <dbReference type="HAMAP-Rule" id="MF_01964"/>
    </source>
</evidence>
<dbReference type="CDD" id="cd00381">
    <property type="entry name" value="IMPDH"/>
    <property type="match status" value="1"/>
</dbReference>
<dbReference type="EC" id="1.1.1.205" evidence="11 14"/>
<dbReference type="PROSITE" id="PS51371">
    <property type="entry name" value="CBS"/>
    <property type="match status" value="2"/>
</dbReference>
<evidence type="ECO:0000259" key="16">
    <source>
        <dbReference type="PROSITE" id="PS51371"/>
    </source>
</evidence>
<evidence type="ECO:0000256" key="3">
    <source>
        <dbReference type="ARBA" id="ARBA00022723"/>
    </source>
</evidence>
<dbReference type="PANTHER" id="PTHR11911:SF111">
    <property type="entry name" value="INOSINE-5'-MONOPHOSPHATE DEHYDROGENASE"/>
    <property type="match status" value="1"/>
</dbReference>
<dbReference type="Proteomes" id="UP001596410">
    <property type="component" value="Unassembled WGS sequence"/>
</dbReference>
<feature type="region of interest" description="Disordered" evidence="15">
    <location>
        <begin position="468"/>
        <end position="489"/>
    </location>
</feature>
<dbReference type="PANTHER" id="PTHR11911">
    <property type="entry name" value="INOSINE-5-MONOPHOSPHATE DEHYDROGENASE RELATED"/>
    <property type="match status" value="1"/>
</dbReference>
<evidence type="ECO:0000256" key="1">
    <source>
        <dbReference type="ARBA" id="ARBA00001958"/>
    </source>
</evidence>
<feature type="binding site" description="in other chain" evidence="11">
    <location>
        <position position="305"/>
    </location>
    <ligand>
        <name>K(+)</name>
        <dbReference type="ChEBI" id="CHEBI:29103"/>
        <note>ligand shared between two tetrameric partners</note>
    </ligand>
</feature>
<evidence type="ECO:0000313" key="17">
    <source>
        <dbReference type="EMBL" id="MFC7063025.1"/>
    </source>
</evidence>
<protein>
    <recommendedName>
        <fullName evidence="11 14">Inosine-5'-monophosphate dehydrogenase</fullName>
        <shortName evidence="11">IMP dehydrogenase</shortName>
        <shortName evidence="11">IMPD</shortName>
        <shortName evidence="11">IMPDH</shortName>
        <ecNumber evidence="11 14">1.1.1.205</ecNumber>
    </recommendedName>
</protein>
<dbReference type="Gene3D" id="3.20.20.70">
    <property type="entry name" value="Aldolase class I"/>
    <property type="match status" value="1"/>
</dbReference>
<dbReference type="PIRSF" id="PIRSF000130">
    <property type="entry name" value="IMPDH"/>
    <property type="match status" value="1"/>
</dbReference>
<dbReference type="InterPro" id="IPR005990">
    <property type="entry name" value="IMP_DH"/>
</dbReference>
<feature type="active site" description="Proton acceptor" evidence="11">
    <location>
        <position position="404"/>
    </location>
</feature>
<feature type="binding site" evidence="11">
    <location>
        <begin position="341"/>
        <end position="343"/>
    </location>
    <ligand>
        <name>IMP</name>
        <dbReference type="ChEBI" id="CHEBI:58053"/>
    </ligand>
</feature>
<proteinExistence type="inferred from homology"/>
<feature type="binding site" evidence="11">
    <location>
        <position position="472"/>
    </location>
    <ligand>
        <name>K(+)</name>
        <dbReference type="ChEBI" id="CHEBI:29103"/>
        <note>ligand shared between two tetrameric partners</note>
    </ligand>
</feature>
<feature type="binding site" evidence="11">
    <location>
        <position position="306"/>
    </location>
    <ligand>
        <name>IMP</name>
        <dbReference type="ChEBI" id="CHEBI:58053"/>
    </ligand>
</feature>
<feature type="compositionally biased region" description="Basic and acidic residues" evidence="15">
    <location>
        <begin position="471"/>
        <end position="480"/>
    </location>
</feature>
<sequence length="489" mass="52787">MREDKFTKEGLTFDDVLLLPAKSDVLPRDVSLATELSPTLKLNTPILSAGMDTVTEAPMAIGMAHQGGLGVIHKNMSIEEQAEHVDRVKRSESGVISNPFFLTPEHQVYDAEHLMGKFRISGVPIVNNNEEQKLVGIITNRDLRFMVDYSRKISDVMTRDNLVTAPVGTTLDEAERILQQYKIEKLPLVDDNNSLKGLITIKDIEKVIEFPMAAKDSQGRLLVAAAVGVTADAMTRIDKLVEAGVDALVVDTAHGHSQGVIEQVKRIRNKYPQINIIAGNVATPEATRELIEAGADVVKVGIGPGSICTTRVVAGVGVPQITAVNDCAMEASKHNIPIIADGGIKYSGDIVKAIAAGAHAVMLGSLLAGVSESPGETEIFQGRRFKVYRGMGSVGAMESGSKDRYFQSEQESKKLVPEGIEGRMPYKGPLGDSIHQLLGGLRAGMGYCGTKEIESLRNDAKFTRITGAGMRESHPHDVQITKEAPNYSI</sequence>
<feature type="binding site" evidence="11">
    <location>
        <begin position="388"/>
        <end position="392"/>
    </location>
    <ligand>
        <name>IMP</name>
        <dbReference type="ChEBI" id="CHEBI:58053"/>
    </ligand>
</feature>
<feature type="binding site" evidence="11">
    <location>
        <begin position="364"/>
        <end position="365"/>
    </location>
    <ligand>
        <name>IMP</name>
        <dbReference type="ChEBI" id="CHEBI:58053"/>
    </ligand>
</feature>
<evidence type="ECO:0000256" key="12">
    <source>
        <dbReference type="PROSITE-ProRule" id="PRU00703"/>
    </source>
</evidence>
<keyword evidence="6 11" id="KW-0630">Potassium</keyword>
<keyword evidence="5 11" id="KW-0658">Purine biosynthesis</keyword>
<dbReference type="InterPro" id="IPR000644">
    <property type="entry name" value="CBS_dom"/>
</dbReference>
<keyword evidence="9 12" id="KW-0129">CBS domain</keyword>
<reference evidence="18" key="1">
    <citation type="journal article" date="2019" name="Int. J. Syst. Evol. Microbiol.">
        <title>The Global Catalogue of Microorganisms (GCM) 10K type strain sequencing project: providing services to taxonomists for standard genome sequencing and annotation.</title>
        <authorList>
            <consortium name="The Broad Institute Genomics Platform"/>
            <consortium name="The Broad Institute Genome Sequencing Center for Infectious Disease"/>
            <person name="Wu L."/>
            <person name="Ma J."/>
        </authorList>
    </citation>
    <scope>NUCLEOTIDE SEQUENCE [LARGE SCALE GENOMIC DNA]</scope>
    <source>
        <strain evidence="18">CGMCC 4.1621</strain>
    </source>
</reference>
<comment type="subunit">
    <text evidence="11">Homotetramer.</text>
</comment>
<feature type="active site" description="Thioimidate intermediate" evidence="11">
    <location>
        <position position="308"/>
    </location>
</feature>
<organism evidence="17 18">
    <name type="scientific">Halobacillus seohaensis</name>
    <dbReference type="NCBI Taxonomy" id="447421"/>
    <lineage>
        <taxon>Bacteria</taxon>
        <taxon>Bacillati</taxon>
        <taxon>Bacillota</taxon>
        <taxon>Bacilli</taxon>
        <taxon>Bacillales</taxon>
        <taxon>Bacillaceae</taxon>
        <taxon>Halobacillus</taxon>
    </lineage>
</organism>
<accession>A0ABW2EL60</accession>
<keyword evidence="18" id="KW-1185">Reference proteome</keyword>
<evidence type="ECO:0000256" key="14">
    <source>
        <dbReference type="RuleBase" id="RU003928"/>
    </source>
</evidence>
<comment type="caution">
    <text evidence="11">Lacks conserved residue(s) required for the propagation of feature annotation.</text>
</comment>
<evidence type="ECO:0000256" key="15">
    <source>
        <dbReference type="SAM" id="MobiDB-lite"/>
    </source>
</evidence>
<dbReference type="RefSeq" id="WP_204711556.1">
    <property type="nucleotide sequence ID" value="NZ_JBHSZV010000037.1"/>
</dbReference>
<evidence type="ECO:0000256" key="4">
    <source>
        <dbReference type="ARBA" id="ARBA00022749"/>
    </source>
</evidence>
<keyword evidence="7 11" id="KW-0560">Oxidoreductase</keyword>
<feature type="domain" description="CBS" evidence="16">
    <location>
        <begin position="157"/>
        <end position="217"/>
    </location>
</feature>
<comment type="catalytic activity">
    <reaction evidence="10 11 14">
        <text>IMP + NAD(+) + H2O = XMP + NADH + H(+)</text>
        <dbReference type="Rhea" id="RHEA:11708"/>
        <dbReference type="ChEBI" id="CHEBI:15377"/>
        <dbReference type="ChEBI" id="CHEBI:15378"/>
        <dbReference type="ChEBI" id="CHEBI:57464"/>
        <dbReference type="ChEBI" id="CHEBI:57540"/>
        <dbReference type="ChEBI" id="CHEBI:57945"/>
        <dbReference type="ChEBI" id="CHEBI:58053"/>
        <dbReference type="EC" id="1.1.1.205"/>
    </reaction>
</comment>
<comment type="pathway">
    <text evidence="11 14">Purine metabolism; XMP biosynthesis via de novo pathway; XMP from IMP: step 1/1.</text>
</comment>
<keyword evidence="3 11" id="KW-0479">Metal-binding</keyword>
<comment type="caution">
    <text evidence="17">The sequence shown here is derived from an EMBL/GenBank/DDBJ whole genome shotgun (WGS) entry which is preliminary data.</text>
</comment>
<keyword evidence="4 11" id="KW-0332">GMP biosynthesis</keyword>
<dbReference type="EMBL" id="JBHSZV010000037">
    <property type="protein sequence ID" value="MFC7063025.1"/>
    <property type="molecule type" value="Genomic_DNA"/>
</dbReference>
<comment type="function">
    <text evidence="11">Catalyzes the conversion of inosine 5'-phosphate (IMP) to xanthosine 5'-phosphate (XMP), the first committed and rate-limiting step in the de novo synthesis of guanine nucleotides, and therefore plays an important role in the regulation of cell growth.</text>
</comment>
<feature type="domain" description="CBS" evidence="16">
    <location>
        <begin position="95"/>
        <end position="153"/>
    </location>
</feature>
<dbReference type="InterPro" id="IPR013785">
    <property type="entry name" value="Aldolase_TIM"/>
</dbReference>
<dbReference type="PROSITE" id="PS00487">
    <property type="entry name" value="IMP_DH_GMP_RED"/>
    <property type="match status" value="1"/>
</dbReference>
<evidence type="ECO:0000256" key="13">
    <source>
        <dbReference type="RuleBase" id="RU003927"/>
    </source>
</evidence>
<dbReference type="HAMAP" id="MF_01964">
    <property type="entry name" value="IMPDH"/>
    <property type="match status" value="1"/>
</dbReference>
<dbReference type="Pfam" id="PF00571">
    <property type="entry name" value="CBS"/>
    <property type="match status" value="2"/>
</dbReference>
<dbReference type="SMART" id="SM01240">
    <property type="entry name" value="IMPDH"/>
    <property type="match status" value="1"/>
</dbReference>
<dbReference type="InterPro" id="IPR015875">
    <property type="entry name" value="IMP_DH/GMP_Rdtase_CS"/>
</dbReference>
<evidence type="ECO:0000256" key="10">
    <source>
        <dbReference type="ARBA" id="ARBA00048028"/>
    </source>
</evidence>